<comment type="caution">
    <text evidence="4">The sequence shown here is derived from an EMBL/GenBank/DDBJ whole genome shotgun (WGS) entry which is preliminary data.</text>
</comment>
<accession>A0A847SGE0</accession>
<dbReference type="InterPro" id="IPR050465">
    <property type="entry name" value="UPF0194_transport"/>
</dbReference>
<dbReference type="Proteomes" id="UP000552864">
    <property type="component" value="Unassembled WGS sequence"/>
</dbReference>
<evidence type="ECO:0000313" key="5">
    <source>
        <dbReference type="Proteomes" id="UP000552864"/>
    </source>
</evidence>
<reference evidence="4 5" key="1">
    <citation type="submission" date="2020-04" db="EMBL/GenBank/DDBJ databases">
        <authorList>
            <person name="Yin C."/>
        </authorList>
    </citation>
    <scope>NUCLEOTIDE SEQUENCE [LARGE SCALE GENOMIC DNA]</scope>
    <source>
        <strain evidence="4 5">Ak56</strain>
    </source>
</reference>
<name>A0A847SGE0_9BACT</name>
<keyword evidence="2 3" id="KW-0175">Coiled coil</keyword>
<proteinExistence type="predicted"/>
<evidence type="ECO:0000256" key="2">
    <source>
        <dbReference type="ARBA" id="ARBA00023054"/>
    </source>
</evidence>
<evidence type="ECO:0000256" key="1">
    <source>
        <dbReference type="ARBA" id="ARBA00004196"/>
    </source>
</evidence>
<keyword evidence="5" id="KW-1185">Reference proteome</keyword>
<evidence type="ECO:0000313" key="4">
    <source>
        <dbReference type="EMBL" id="NLR78075.1"/>
    </source>
</evidence>
<comment type="subcellular location">
    <subcellularLocation>
        <location evidence="1">Cell envelope</location>
    </subcellularLocation>
</comment>
<sequence>MGSGIFESEETTISAGGTGEITKLQVEDGDQIEANYPLGQIDTTDLHYLKEQVVSELRSLQTKKINIKPQISNISAEIVARKKYTEVLESRHHSIQIEKKRYTALVNADAIPSKSLDDIIAENSLIERQIEQSKEEVNVLQTKLKSELVKNQSENLAITSDSGMLIAKIEQLNFQIKKCRIINPIKGTVTKRFSRAYEHIKSGSPIYTIADNSKMYLRVYFPYKEYTNCRIGQQVTIKIDDGIGGQITHPGQIISINTRAEFQPKGLQSPDERTNLVYSARILVLNPELKIKSGMYGEAFAITQK</sequence>
<dbReference type="GO" id="GO:0030313">
    <property type="term" value="C:cell envelope"/>
    <property type="evidence" value="ECO:0007669"/>
    <property type="project" value="UniProtKB-SubCell"/>
</dbReference>
<gene>
    <name evidence="4" type="ORF">HGH91_05530</name>
</gene>
<dbReference type="PANTHER" id="PTHR32347:SF23">
    <property type="entry name" value="BLL5650 PROTEIN"/>
    <property type="match status" value="1"/>
</dbReference>
<dbReference type="Gene3D" id="2.40.30.170">
    <property type="match status" value="1"/>
</dbReference>
<dbReference type="RefSeq" id="WP_168737430.1">
    <property type="nucleotide sequence ID" value="NZ_JABAHZ010000001.1"/>
</dbReference>
<dbReference type="AlphaFoldDB" id="A0A847SGE0"/>
<organism evidence="4 5">
    <name type="scientific">Chitinophaga eiseniae</name>
    <dbReference type="NCBI Taxonomy" id="634771"/>
    <lineage>
        <taxon>Bacteria</taxon>
        <taxon>Pseudomonadati</taxon>
        <taxon>Bacteroidota</taxon>
        <taxon>Chitinophagia</taxon>
        <taxon>Chitinophagales</taxon>
        <taxon>Chitinophagaceae</taxon>
        <taxon>Chitinophaga</taxon>
    </lineage>
</organism>
<evidence type="ECO:0000256" key="3">
    <source>
        <dbReference type="SAM" id="Coils"/>
    </source>
</evidence>
<dbReference type="PANTHER" id="PTHR32347">
    <property type="entry name" value="EFFLUX SYSTEM COMPONENT YKNX-RELATED"/>
    <property type="match status" value="1"/>
</dbReference>
<protein>
    <submittedName>
        <fullName evidence="4">HlyD family efflux transporter periplasmic adaptor subunit</fullName>
    </submittedName>
</protein>
<feature type="coiled-coil region" evidence="3">
    <location>
        <begin position="116"/>
        <end position="150"/>
    </location>
</feature>
<dbReference type="EMBL" id="JABAHZ010000001">
    <property type="protein sequence ID" value="NLR78075.1"/>
    <property type="molecule type" value="Genomic_DNA"/>
</dbReference>